<evidence type="ECO:0000259" key="20">
    <source>
        <dbReference type="PROSITE" id="PS50071"/>
    </source>
</evidence>
<dbReference type="PROSITE" id="PS51013">
    <property type="entry name" value="PANNEXIN"/>
    <property type="match status" value="1"/>
</dbReference>
<gene>
    <name evidence="22" type="primary">pknox2</name>
    <name evidence="17" type="synonym">PANX</name>
</gene>
<dbReference type="InterPro" id="IPR039099">
    <property type="entry name" value="Pannexin"/>
</dbReference>
<keyword evidence="12 16" id="KW-0371">Homeobox</keyword>
<reference evidence="22" key="1">
    <citation type="submission" date="2025-08" db="UniProtKB">
        <authorList>
            <consortium name="RefSeq"/>
        </authorList>
    </citation>
    <scope>IDENTIFICATION</scope>
</reference>
<dbReference type="AlphaFoldDB" id="A0A1S3RLH2"/>
<feature type="region of interest" description="Disordered" evidence="19">
    <location>
        <begin position="421"/>
        <end position="467"/>
    </location>
</feature>
<dbReference type="GO" id="GO:0006355">
    <property type="term" value="P:regulation of DNA-templated transcription"/>
    <property type="evidence" value="ECO:0007669"/>
    <property type="project" value="InterPro"/>
</dbReference>
<feature type="compositionally biased region" description="Acidic residues" evidence="19">
    <location>
        <begin position="426"/>
        <end position="457"/>
    </location>
</feature>
<feature type="transmembrane region" description="Helical" evidence="17">
    <location>
        <begin position="714"/>
        <end position="740"/>
    </location>
</feature>
<feature type="region of interest" description="Disordered" evidence="19">
    <location>
        <begin position="351"/>
        <end position="372"/>
    </location>
</feature>
<evidence type="ECO:0000256" key="16">
    <source>
        <dbReference type="PROSITE-ProRule" id="PRU00108"/>
    </source>
</evidence>
<feature type="compositionally biased region" description="Basic residues" evidence="19">
    <location>
        <begin position="361"/>
        <end position="372"/>
    </location>
</feature>
<keyword evidence="15 17" id="KW-0407">Ion channel</keyword>
<evidence type="ECO:0000313" key="22">
    <source>
        <dbReference type="RefSeq" id="XP_014053098.2"/>
    </source>
</evidence>
<comment type="function">
    <text evidence="17">Structural component of the gap junctions and the hemichannels.</text>
</comment>
<dbReference type="SMART" id="SM00389">
    <property type="entry name" value="HOX"/>
    <property type="match status" value="1"/>
</dbReference>
<keyword evidence="10 16" id="KW-0238">DNA-binding</keyword>
<dbReference type="GO" id="GO:0003677">
    <property type="term" value="F:DNA binding"/>
    <property type="evidence" value="ECO:0007669"/>
    <property type="project" value="UniProtKB-UniRule"/>
</dbReference>
<keyword evidence="8 17" id="KW-1133">Transmembrane helix</keyword>
<feature type="DNA-binding region" description="Homeobox" evidence="16">
    <location>
        <begin position="288"/>
        <end position="350"/>
    </location>
</feature>
<dbReference type="GeneTree" id="ENSGT00940000158793"/>
<keyword evidence="4 17" id="KW-0813">Transport</keyword>
<dbReference type="GO" id="GO:0005634">
    <property type="term" value="C:nucleus"/>
    <property type="evidence" value="ECO:0007669"/>
    <property type="project" value="UniProtKB-SubCell"/>
</dbReference>
<proteinExistence type="inferred from homology"/>
<feature type="domain" description="Homeobox" evidence="20">
    <location>
        <begin position="286"/>
        <end position="349"/>
    </location>
</feature>
<dbReference type="GeneID" id="106603668"/>
<accession>A0A1S3RLH2</accession>
<keyword evidence="7" id="KW-0256">Endoplasmic reticulum</keyword>
<comment type="similarity">
    <text evidence="3">Belongs to the TALE/MEIS homeobox family.</text>
</comment>
<dbReference type="PANTHER" id="PTHR15759:SF3">
    <property type="entry name" value="PANNEXIN-3"/>
    <property type="match status" value="1"/>
</dbReference>
<comment type="subcellular location">
    <subcellularLocation>
        <location evidence="2 17">Cell membrane</location>
        <topology evidence="2 17">Multi-pass membrane protein</topology>
    </subcellularLocation>
    <subcellularLocation>
        <location evidence="1">Endoplasmic reticulum membrane</location>
        <topology evidence="1">Multi-pass membrane protein</topology>
    </subcellularLocation>
    <subcellularLocation>
        <location evidence="16">Nucleus</location>
    </subcellularLocation>
</comment>
<evidence type="ECO:0000256" key="2">
    <source>
        <dbReference type="ARBA" id="ARBA00004651"/>
    </source>
</evidence>
<dbReference type="SUPFAM" id="SSF46689">
    <property type="entry name" value="Homeodomain-like"/>
    <property type="match status" value="1"/>
</dbReference>
<feature type="transmembrane region" description="Helical" evidence="17">
    <location>
        <begin position="940"/>
        <end position="963"/>
    </location>
</feature>
<dbReference type="PANTHER" id="PTHR15759">
    <property type="entry name" value="PANNEXIN"/>
    <property type="match status" value="1"/>
</dbReference>
<evidence type="ECO:0000256" key="14">
    <source>
        <dbReference type="ARBA" id="ARBA00023242"/>
    </source>
</evidence>
<keyword evidence="9 17" id="KW-0406">Ion transport</keyword>
<dbReference type="OMA" id="WERFINA"/>
<dbReference type="InterPro" id="IPR000990">
    <property type="entry name" value="Innexin"/>
</dbReference>
<keyword evidence="11 17" id="KW-0472">Membrane</keyword>
<dbReference type="Pfam" id="PF00876">
    <property type="entry name" value="Innexin"/>
    <property type="match status" value="1"/>
</dbReference>
<evidence type="ECO:0000256" key="1">
    <source>
        <dbReference type="ARBA" id="ARBA00004477"/>
    </source>
</evidence>
<evidence type="ECO:0000256" key="18">
    <source>
        <dbReference type="SAM" id="Coils"/>
    </source>
</evidence>
<dbReference type="InterPro" id="IPR001356">
    <property type="entry name" value="HD"/>
</dbReference>
<dbReference type="Bgee" id="ENSSSAG00000068839">
    <property type="expression patterns" value="Expressed in fast muscle tissue and 9 other cell types or tissues"/>
</dbReference>
<dbReference type="Gene3D" id="1.10.10.60">
    <property type="entry name" value="Homeodomain-like"/>
    <property type="match status" value="1"/>
</dbReference>
<dbReference type="InterPro" id="IPR032453">
    <property type="entry name" value="PKNOX/Meis_N"/>
</dbReference>
<evidence type="ECO:0000256" key="15">
    <source>
        <dbReference type="ARBA" id="ARBA00023303"/>
    </source>
</evidence>
<feature type="compositionally biased region" description="Basic and acidic residues" evidence="19">
    <location>
        <begin position="458"/>
        <end position="467"/>
    </location>
</feature>
<dbReference type="RefSeq" id="XP_014053098.2">
    <property type="nucleotide sequence ID" value="XM_014197623.2"/>
</dbReference>
<dbReference type="PaxDb" id="8030-ENSSSAP00000085084"/>
<feature type="transmembrane region" description="Helical" evidence="17">
    <location>
        <begin position="623"/>
        <end position="642"/>
    </location>
</feature>
<dbReference type="KEGG" id="sasa:106603668"/>
<name>A0A1S3RLH2_SALSA</name>
<dbReference type="PROSITE" id="PS50071">
    <property type="entry name" value="HOMEOBOX_2"/>
    <property type="match status" value="1"/>
</dbReference>
<evidence type="ECO:0000313" key="21">
    <source>
        <dbReference type="Proteomes" id="UP001652741"/>
    </source>
</evidence>
<protein>
    <recommendedName>
        <fullName evidence="17">Pannexin</fullName>
    </recommendedName>
</protein>
<evidence type="ECO:0000256" key="6">
    <source>
        <dbReference type="ARBA" id="ARBA00022692"/>
    </source>
</evidence>
<sequence>MMQHVSPAPALTMMATQSVPPPSYQESQQMTGTTQQNSKAQQVHITASSAAGNTPVSVTLDPQAQLESDKRAVYRHPLFPLLALLFEKCEQATQGSECITSASFDVDIENFVHQQEQDHKPFFSEDPELDNLMVKAIQVLRIHLLELEKVNELCKDFCNRYITCLKTKMHSDNLLRNDLGGPYSPSHTSLSLQQDLLQTSSPSMTSVSSSVNSSGIMVPTGTLQQGNIAMTTINSQVVSGGTLYQPVAMVTSQGQVLTQGLSQGTIQIQNSQVNLDLASLLDSDDKKHKNKRGVLPKHATNIMRSWLFQHLMHPYPTEDEKRQIAGQTNLTLLQVNNWFINARRRILQPMLDASNPDPAPKAKKMKSQHRPTQRFWPDSIVAGVLQTHGPHSNNADNPLGFDSLQPLSSVSATLSMQQAMLGGTDDSMDGTEEEEEEEEEEGMEEEEEEEDEEEEESEGGRRDLGMEHREGLDSGLQRSVLLSCLTAFNFWISTLQSPVTGKSKQIEGPKMSIANAAAQAMLSDALLRDGAGGNRIGHLELELPLDRVIKFVSVGLPLLLVSMAFAREISIGPQISCFPPNNFTAKQAAYVDTYCWDSLMHHEFDTDGNFEERSLWVHKMFPYSLLAMAMMMYLPALIWRFLVMPSLGSDLLFIIDELDKSYNRSVRLAQSILEMRQNTQNPFTFQAELERAKRKRYFEYPLLERYMQSKHGSYFLVSMLFLRGFLLLTFMSAACLYLVYFHLSAFLQDEFSCFVRTGLLRDQNWVPELVQCKMTGQLVFQVISVANGAIYVLLVPIVLFSLVRLFCWDTTLLSVYEVLPALGLNSGRKLGCPLNDLNVLLLFLRANVAHLQSYGRLRAVCSLASPQIGKGNGVKGAGMLTAEEIEERAEAAQELEEEVEELQEEGKLNLVDIMTILGAARGNAVNCTDSRPLVEENMSLGTVTLIYTLKRILLVGLFAYIVWDVQKIIK</sequence>
<evidence type="ECO:0000256" key="17">
    <source>
        <dbReference type="RuleBase" id="RU010713"/>
    </source>
</evidence>
<keyword evidence="18" id="KW-0175">Coiled coil</keyword>
<keyword evidence="14 16" id="KW-0539">Nucleus</keyword>
<organism evidence="21 22">
    <name type="scientific">Salmo salar</name>
    <name type="common">Atlantic salmon</name>
    <dbReference type="NCBI Taxonomy" id="8030"/>
    <lineage>
        <taxon>Eukaryota</taxon>
        <taxon>Metazoa</taxon>
        <taxon>Chordata</taxon>
        <taxon>Craniata</taxon>
        <taxon>Vertebrata</taxon>
        <taxon>Euteleostomi</taxon>
        <taxon>Actinopterygii</taxon>
        <taxon>Neopterygii</taxon>
        <taxon>Teleostei</taxon>
        <taxon>Protacanthopterygii</taxon>
        <taxon>Salmoniformes</taxon>
        <taxon>Salmonidae</taxon>
        <taxon>Salmoninae</taxon>
        <taxon>Salmo</taxon>
    </lineage>
</organism>
<evidence type="ECO:0000256" key="10">
    <source>
        <dbReference type="ARBA" id="ARBA00023125"/>
    </source>
</evidence>
<evidence type="ECO:0000256" key="12">
    <source>
        <dbReference type="ARBA" id="ARBA00023155"/>
    </source>
</evidence>
<evidence type="ECO:0000256" key="7">
    <source>
        <dbReference type="ARBA" id="ARBA00022824"/>
    </source>
</evidence>
<evidence type="ECO:0000256" key="19">
    <source>
        <dbReference type="SAM" id="MobiDB-lite"/>
    </source>
</evidence>
<evidence type="ECO:0000256" key="9">
    <source>
        <dbReference type="ARBA" id="ARBA00023065"/>
    </source>
</evidence>
<keyword evidence="5" id="KW-1003">Cell membrane</keyword>
<feature type="region of interest" description="Disordered" evidence="19">
    <location>
        <begin position="1"/>
        <end position="48"/>
    </location>
</feature>
<dbReference type="Pfam" id="PF16493">
    <property type="entry name" value="Meis_PKNOX_N"/>
    <property type="match status" value="1"/>
</dbReference>
<dbReference type="Pfam" id="PF05920">
    <property type="entry name" value="Homeobox_KN"/>
    <property type="match status" value="1"/>
</dbReference>
<keyword evidence="21" id="KW-1185">Reference proteome</keyword>
<feature type="transmembrane region" description="Helical" evidence="17">
    <location>
        <begin position="778"/>
        <end position="803"/>
    </location>
</feature>
<dbReference type="STRING" id="8030.ENSSSAP00000085084"/>
<dbReference type="Proteomes" id="UP001652741">
    <property type="component" value="Chromosome ssa04"/>
</dbReference>
<evidence type="ECO:0000256" key="3">
    <source>
        <dbReference type="ARBA" id="ARBA00009661"/>
    </source>
</evidence>
<feature type="compositionally biased region" description="Polar residues" evidence="19">
    <location>
        <begin position="14"/>
        <end position="48"/>
    </location>
</feature>
<evidence type="ECO:0000256" key="4">
    <source>
        <dbReference type="ARBA" id="ARBA00022448"/>
    </source>
</evidence>
<evidence type="ECO:0000256" key="13">
    <source>
        <dbReference type="ARBA" id="ARBA00023180"/>
    </source>
</evidence>
<dbReference type="InterPro" id="IPR009057">
    <property type="entry name" value="Homeodomain-like_sf"/>
</dbReference>
<evidence type="ECO:0000256" key="11">
    <source>
        <dbReference type="ARBA" id="ARBA00023136"/>
    </source>
</evidence>
<keyword evidence="13" id="KW-0325">Glycoprotein</keyword>
<evidence type="ECO:0000256" key="8">
    <source>
        <dbReference type="ARBA" id="ARBA00022989"/>
    </source>
</evidence>
<dbReference type="InterPro" id="IPR008422">
    <property type="entry name" value="KN_HD"/>
</dbReference>
<feature type="coiled-coil region" evidence="18">
    <location>
        <begin position="881"/>
        <end position="912"/>
    </location>
</feature>
<evidence type="ECO:0000256" key="5">
    <source>
        <dbReference type="ARBA" id="ARBA00022475"/>
    </source>
</evidence>
<dbReference type="CDD" id="cd00086">
    <property type="entry name" value="homeodomain"/>
    <property type="match status" value="1"/>
</dbReference>
<comment type="similarity">
    <text evidence="17">Belongs to the pannexin family.</text>
</comment>
<keyword evidence="6 17" id="KW-0812">Transmembrane</keyword>